<feature type="transmembrane region" description="Helical" evidence="2">
    <location>
        <begin position="240"/>
        <end position="258"/>
    </location>
</feature>
<accession>A0ABN9WTX9</accession>
<feature type="compositionally biased region" description="Low complexity" evidence="1">
    <location>
        <begin position="790"/>
        <end position="805"/>
    </location>
</feature>
<evidence type="ECO:0000256" key="1">
    <source>
        <dbReference type="SAM" id="MobiDB-lite"/>
    </source>
</evidence>
<reference evidence="3" key="1">
    <citation type="submission" date="2023-10" db="EMBL/GenBank/DDBJ databases">
        <authorList>
            <person name="Chen Y."/>
            <person name="Shah S."/>
            <person name="Dougan E. K."/>
            <person name="Thang M."/>
            <person name="Chan C."/>
        </authorList>
    </citation>
    <scope>NUCLEOTIDE SEQUENCE [LARGE SCALE GENOMIC DNA]</scope>
</reference>
<evidence type="ECO:0008006" key="5">
    <source>
        <dbReference type="Google" id="ProtNLM"/>
    </source>
</evidence>
<feature type="compositionally biased region" description="Basic and acidic residues" evidence="1">
    <location>
        <begin position="816"/>
        <end position="825"/>
    </location>
</feature>
<proteinExistence type="predicted"/>
<feature type="transmembrane region" description="Helical" evidence="2">
    <location>
        <begin position="563"/>
        <end position="583"/>
    </location>
</feature>
<feature type="region of interest" description="Disordered" evidence="1">
    <location>
        <begin position="837"/>
        <end position="882"/>
    </location>
</feature>
<feature type="region of interest" description="Disordered" evidence="1">
    <location>
        <begin position="894"/>
        <end position="925"/>
    </location>
</feature>
<dbReference type="Proteomes" id="UP001189429">
    <property type="component" value="Unassembled WGS sequence"/>
</dbReference>
<feature type="transmembrane region" description="Helical" evidence="2">
    <location>
        <begin position="536"/>
        <end position="557"/>
    </location>
</feature>
<gene>
    <name evidence="3" type="ORF">PCOR1329_LOCUS69514</name>
</gene>
<feature type="compositionally biased region" description="Polar residues" evidence="1">
    <location>
        <begin position="841"/>
        <end position="852"/>
    </location>
</feature>
<protein>
    <recommendedName>
        <fullName evidence="5">Ion transport domain-containing protein</fullName>
    </recommendedName>
</protein>
<organism evidence="3 4">
    <name type="scientific">Prorocentrum cordatum</name>
    <dbReference type="NCBI Taxonomy" id="2364126"/>
    <lineage>
        <taxon>Eukaryota</taxon>
        <taxon>Sar</taxon>
        <taxon>Alveolata</taxon>
        <taxon>Dinophyceae</taxon>
        <taxon>Prorocentrales</taxon>
        <taxon>Prorocentraceae</taxon>
        <taxon>Prorocentrum</taxon>
    </lineage>
</organism>
<feature type="compositionally biased region" description="Low complexity" evidence="1">
    <location>
        <begin position="859"/>
        <end position="882"/>
    </location>
</feature>
<keyword evidence="4" id="KW-1185">Reference proteome</keyword>
<evidence type="ECO:0000313" key="4">
    <source>
        <dbReference type="Proteomes" id="UP001189429"/>
    </source>
</evidence>
<sequence length="960" mass="108085">MAARMGMSQRAKELICRDANFKVNLATTFSTAPPELVREMARFGAVETPKSLLTEDIVRSTHPSVLKTVYSEVAKSVDAVEKLRKQVQNMGSDHVVRFLIHLIREAPLAAGTFLDEVLLQTPIVKEKSRNPLPQTAAIQKDDQMNVTYEPSRVWDFDYEVAESMMPWQEKFIYPGSSSSCNNAQFTDVKILDVPGIIRYELFLEMEMLSYEARVDLFLQCTSLRAIVVCTWNRWSRMVHVVDVACLVGQITIILLWLVTLKFDLADYARAMGASTKYAIIVCCWSVFTGTVLPDVVLELPFLVSSLGSLKRRASSSQDSGSMEHFKSFSKRAVVLSLNLCLSITSWNSWEDTPTNQYRTFMALALYTGYWHLMVELSRFHGLGEHLLPILNSFSMTAMKTMLLVITLSWISFMLWSVIEFHGEDDDGGTVTLWQLLVESFLSVWVEVGESTFFPGEYVGFRFMYCHVVGAMTFVFVNIIMMNIFIGICGECYAHEKSKVDGSLVTSKLGICQRTIAQRRFWLGRFSTRFNNEATAVIQRTAVGCSVVLATLFIAATAARSWDVVPIVLAVTVASLIALLKLFVILRNTKKKPADAKPGERWWIDHNYIWVCTPKECHEQVDDRPDEALEHPRLFVVYSGGGLTARDSEGKDKIIRIDGMYRQESHRNGRPQYFRFSPEDDRSAPEIRIYWKEEFCGSGDLGQWELTVRDNSVDMYKKPTAEFCLRGCTSPLGRGMTQWRAVNEDDVSGHLFVMTSQDFSAYQQLYGAGHSGSRAGRRSSRTGERVPPRSPTTEPAEAEASAPEAGGTEGRQTGGSRDGRTDERRAPPEWLRRLLAGAQLDADTSTAPQTPRRTSPAPPRGSGESRSRRGSCARTARPSRSSRVRWAWASTLGGACSRRSRGRQRAIGWSQMRPRPRARRRRRRRERCGGRACHTWGPPWTSTESAFGACRQARTENALGL</sequence>
<evidence type="ECO:0000256" key="2">
    <source>
        <dbReference type="SAM" id="Phobius"/>
    </source>
</evidence>
<comment type="caution">
    <text evidence="3">The sequence shown here is derived from an EMBL/GenBank/DDBJ whole genome shotgun (WGS) entry which is preliminary data.</text>
</comment>
<keyword evidence="2" id="KW-0472">Membrane</keyword>
<feature type="transmembrane region" description="Helical" evidence="2">
    <location>
        <begin position="461"/>
        <end position="488"/>
    </location>
</feature>
<dbReference type="EMBL" id="CAUYUJ010019133">
    <property type="protein sequence ID" value="CAK0888787.1"/>
    <property type="molecule type" value="Genomic_DNA"/>
</dbReference>
<feature type="transmembrane region" description="Helical" evidence="2">
    <location>
        <begin position="278"/>
        <end position="303"/>
    </location>
</feature>
<feature type="compositionally biased region" description="Basic residues" evidence="1">
    <location>
        <begin position="913"/>
        <end position="925"/>
    </location>
</feature>
<keyword evidence="2" id="KW-1133">Transmembrane helix</keyword>
<evidence type="ECO:0000313" key="3">
    <source>
        <dbReference type="EMBL" id="CAK0888787.1"/>
    </source>
</evidence>
<keyword evidence="2" id="KW-0812">Transmembrane</keyword>
<feature type="transmembrane region" description="Helical" evidence="2">
    <location>
        <begin position="400"/>
        <end position="418"/>
    </location>
</feature>
<feature type="region of interest" description="Disordered" evidence="1">
    <location>
        <begin position="767"/>
        <end position="825"/>
    </location>
</feature>
<name>A0ABN9WTX9_9DINO</name>